<dbReference type="WBParaSite" id="EVEC_0000231701-mRNA-1">
    <property type="protein sequence ID" value="EVEC_0000231701-mRNA-1"/>
    <property type="gene ID" value="EVEC_0000231701"/>
</dbReference>
<sequence length="109" mass="12803">MDVEGIFRKEGNWNRLKNIFPVYFGCVGIPKECTVHDICSMIKRFFRELKTPLFAHLETKLIDVIFNGEVRRRKLLDAVLMLPSSHLGTLAYLLRQLKYVSYLHYLSLN</sequence>
<evidence type="ECO:0000259" key="1">
    <source>
        <dbReference type="PROSITE" id="PS50238"/>
    </source>
</evidence>
<protein>
    <submittedName>
        <fullName evidence="4">Rho-GAP domain-containing protein</fullName>
    </submittedName>
</protein>
<name>A0A0N4UXP6_ENTVE</name>
<reference evidence="2 3" key="2">
    <citation type="submission" date="2018-10" db="EMBL/GenBank/DDBJ databases">
        <authorList>
            <consortium name="Pathogen Informatics"/>
        </authorList>
    </citation>
    <scope>NUCLEOTIDE SEQUENCE [LARGE SCALE GENOMIC DNA]</scope>
</reference>
<evidence type="ECO:0000313" key="4">
    <source>
        <dbReference type="WBParaSite" id="EVEC_0000231701-mRNA-1"/>
    </source>
</evidence>
<feature type="domain" description="Rho-GAP" evidence="1">
    <location>
        <begin position="1"/>
        <end position="109"/>
    </location>
</feature>
<evidence type="ECO:0000313" key="3">
    <source>
        <dbReference type="Proteomes" id="UP000274131"/>
    </source>
</evidence>
<dbReference type="PROSITE" id="PS50238">
    <property type="entry name" value="RHOGAP"/>
    <property type="match status" value="1"/>
</dbReference>
<keyword evidence="3" id="KW-1185">Reference proteome</keyword>
<reference evidence="4" key="1">
    <citation type="submission" date="2017-02" db="UniProtKB">
        <authorList>
            <consortium name="WormBaseParasite"/>
        </authorList>
    </citation>
    <scope>IDENTIFICATION</scope>
</reference>
<dbReference type="CDD" id="cd00159">
    <property type="entry name" value="RhoGAP"/>
    <property type="match status" value="1"/>
</dbReference>
<gene>
    <name evidence="2" type="ORF">EVEC_LOCUS2025</name>
</gene>
<dbReference type="GO" id="GO:0005096">
    <property type="term" value="F:GTPase activator activity"/>
    <property type="evidence" value="ECO:0007669"/>
    <property type="project" value="TreeGrafter"/>
</dbReference>
<dbReference type="EMBL" id="UXUI01007306">
    <property type="protein sequence ID" value="VDD86882.1"/>
    <property type="molecule type" value="Genomic_DNA"/>
</dbReference>
<dbReference type="SUPFAM" id="SSF48350">
    <property type="entry name" value="GTPase activation domain, GAP"/>
    <property type="match status" value="1"/>
</dbReference>
<dbReference type="InterPro" id="IPR000198">
    <property type="entry name" value="RhoGAP_dom"/>
</dbReference>
<dbReference type="PANTHER" id="PTHR15670:SF4">
    <property type="entry name" value="RHO GTPASE-ACTIVATING PROTEIN 11A"/>
    <property type="match status" value="1"/>
</dbReference>
<proteinExistence type="predicted"/>
<dbReference type="OrthoDB" id="29546at2759"/>
<dbReference type="Proteomes" id="UP000274131">
    <property type="component" value="Unassembled WGS sequence"/>
</dbReference>
<dbReference type="PANTHER" id="PTHR15670">
    <property type="entry name" value="RHO GTPASE ACTIVATING PROTEIN 11A"/>
    <property type="match status" value="1"/>
</dbReference>
<dbReference type="InterPro" id="IPR042869">
    <property type="entry name" value="ARHGAP11A/B"/>
</dbReference>
<evidence type="ECO:0000313" key="2">
    <source>
        <dbReference type="EMBL" id="VDD86882.1"/>
    </source>
</evidence>
<accession>A0A0N4UXP6</accession>
<dbReference type="Gene3D" id="1.10.555.10">
    <property type="entry name" value="Rho GTPase activation protein"/>
    <property type="match status" value="1"/>
</dbReference>
<dbReference type="InterPro" id="IPR008936">
    <property type="entry name" value="Rho_GTPase_activation_prot"/>
</dbReference>
<dbReference type="Pfam" id="PF00620">
    <property type="entry name" value="RhoGAP"/>
    <property type="match status" value="1"/>
</dbReference>
<dbReference type="AlphaFoldDB" id="A0A0N4UXP6"/>
<organism evidence="4">
    <name type="scientific">Enterobius vermicularis</name>
    <name type="common">Human pinworm</name>
    <dbReference type="NCBI Taxonomy" id="51028"/>
    <lineage>
        <taxon>Eukaryota</taxon>
        <taxon>Metazoa</taxon>
        <taxon>Ecdysozoa</taxon>
        <taxon>Nematoda</taxon>
        <taxon>Chromadorea</taxon>
        <taxon>Rhabditida</taxon>
        <taxon>Spirurina</taxon>
        <taxon>Oxyuridomorpha</taxon>
        <taxon>Oxyuroidea</taxon>
        <taxon>Oxyuridae</taxon>
        <taxon>Enterobius</taxon>
    </lineage>
</organism>
<dbReference type="STRING" id="51028.A0A0N4UXP6"/>
<dbReference type="GO" id="GO:0007165">
    <property type="term" value="P:signal transduction"/>
    <property type="evidence" value="ECO:0007669"/>
    <property type="project" value="InterPro"/>
</dbReference>